<dbReference type="Proteomes" id="UP000663760">
    <property type="component" value="Chromosome 6"/>
</dbReference>
<dbReference type="SUPFAM" id="SSF54631">
    <property type="entry name" value="CBS-domain pair"/>
    <property type="match status" value="1"/>
</dbReference>
<evidence type="ECO:0000256" key="2">
    <source>
        <dbReference type="SAM" id="MobiDB-lite"/>
    </source>
</evidence>
<dbReference type="InterPro" id="IPR000644">
    <property type="entry name" value="CBS_dom"/>
</dbReference>
<keyword evidence="5" id="KW-1185">Reference proteome</keyword>
<evidence type="ECO:0000256" key="1">
    <source>
        <dbReference type="ARBA" id="ARBA00022737"/>
    </source>
</evidence>
<keyword evidence="1" id="KW-0677">Repeat</keyword>
<feature type="domain" description="CBS" evidence="3">
    <location>
        <begin position="125"/>
        <end position="168"/>
    </location>
</feature>
<protein>
    <recommendedName>
        <fullName evidence="3">CBS domain-containing protein</fullName>
    </recommendedName>
</protein>
<dbReference type="PANTHER" id="PTHR48108">
    <property type="entry name" value="CBS DOMAIN-CONTAINING PROTEIN CBSX2, CHLOROPLASTIC"/>
    <property type="match status" value="1"/>
</dbReference>
<dbReference type="InterPro" id="IPR046342">
    <property type="entry name" value="CBS_dom_sf"/>
</dbReference>
<dbReference type="EMBL" id="LR746269">
    <property type="protein sequence ID" value="CAA7397788.1"/>
    <property type="molecule type" value="Genomic_DNA"/>
</dbReference>
<evidence type="ECO:0000259" key="3">
    <source>
        <dbReference type="SMART" id="SM00116"/>
    </source>
</evidence>
<feature type="region of interest" description="Disordered" evidence="2">
    <location>
        <begin position="1"/>
        <end position="22"/>
    </location>
</feature>
<dbReference type="AlphaFoldDB" id="A0A7I8KL30"/>
<name>A0A7I8KL30_SPIIN</name>
<dbReference type="SMART" id="SM00116">
    <property type="entry name" value="CBS"/>
    <property type="match status" value="1"/>
</dbReference>
<evidence type="ECO:0000313" key="5">
    <source>
        <dbReference type="Proteomes" id="UP000663760"/>
    </source>
</evidence>
<dbReference type="InterPro" id="IPR051462">
    <property type="entry name" value="CBS_domain-containing"/>
</dbReference>
<dbReference type="OrthoDB" id="418595at2759"/>
<reference evidence="4" key="1">
    <citation type="submission" date="2020-02" db="EMBL/GenBank/DDBJ databases">
        <authorList>
            <person name="Scholz U."/>
            <person name="Mascher M."/>
            <person name="Fiebig A."/>
        </authorList>
    </citation>
    <scope>NUCLEOTIDE SEQUENCE</scope>
</reference>
<gene>
    <name evidence="4" type="ORF">SI8410_06008453</name>
</gene>
<sequence length="241" mass="27059">MWGAATSRESKGESPRRQLKQRRSATEIHGGVLSVLTGNILLSFLLQHIVGDFLTKKEQLHVVKPYATIYDRLVDNRVTGFPVIDDCWKLVYYDLLALDSISGYKFLFPEVDSTWKVVGDLMTPAPLVVRETTNLKDAARLLLETPVVDGTGYLVRIITRGNVIVALNMKRKAEIVSVLRLEARAGFFSTLYRTFAGFNAIGRPGERLGLASFVWYLKVRTDGLTRPTLMEPDLIRATETI</sequence>
<accession>A0A7I8KL30</accession>
<proteinExistence type="predicted"/>
<dbReference type="Pfam" id="PF00571">
    <property type="entry name" value="CBS"/>
    <property type="match status" value="1"/>
</dbReference>
<organism evidence="4 5">
    <name type="scientific">Spirodela intermedia</name>
    <name type="common">Intermediate duckweed</name>
    <dbReference type="NCBI Taxonomy" id="51605"/>
    <lineage>
        <taxon>Eukaryota</taxon>
        <taxon>Viridiplantae</taxon>
        <taxon>Streptophyta</taxon>
        <taxon>Embryophyta</taxon>
        <taxon>Tracheophyta</taxon>
        <taxon>Spermatophyta</taxon>
        <taxon>Magnoliopsida</taxon>
        <taxon>Liliopsida</taxon>
        <taxon>Araceae</taxon>
        <taxon>Lemnoideae</taxon>
        <taxon>Spirodela</taxon>
    </lineage>
</organism>
<dbReference type="PANTHER" id="PTHR48108:SF6">
    <property type="entry name" value="CBS DOMAIN-CONTAINING PROTEIN CBSX1, CHLOROPLASTIC"/>
    <property type="match status" value="1"/>
</dbReference>
<evidence type="ECO:0000313" key="4">
    <source>
        <dbReference type="EMBL" id="CAA7397788.1"/>
    </source>
</evidence>
<dbReference type="Gene3D" id="3.10.580.10">
    <property type="entry name" value="CBS-domain"/>
    <property type="match status" value="1"/>
</dbReference>